<evidence type="ECO:0008006" key="4">
    <source>
        <dbReference type="Google" id="ProtNLM"/>
    </source>
</evidence>
<dbReference type="AlphaFoldDB" id="A0A081BP21"/>
<name>A0A081BP21_9BACT</name>
<dbReference type="Pfam" id="PF05016">
    <property type="entry name" value="ParE_toxin"/>
    <property type="match status" value="1"/>
</dbReference>
<dbReference type="EMBL" id="DF820458">
    <property type="protein sequence ID" value="GAK52137.1"/>
    <property type="molecule type" value="Genomic_DNA"/>
</dbReference>
<dbReference type="HOGENOM" id="CLU_155761_3_0_0"/>
<dbReference type="InterPro" id="IPR007712">
    <property type="entry name" value="RelE/ParE_toxin"/>
</dbReference>
<accession>A0A081BP21</accession>
<keyword evidence="3" id="KW-1185">Reference proteome</keyword>
<evidence type="ECO:0000313" key="2">
    <source>
        <dbReference type="EMBL" id="GAK52137.1"/>
    </source>
</evidence>
<gene>
    <name evidence="2" type="ORF">U14_03388</name>
</gene>
<dbReference type="SUPFAM" id="SSF143011">
    <property type="entry name" value="RelE-like"/>
    <property type="match status" value="1"/>
</dbReference>
<dbReference type="STRING" id="1499966.U14_03388"/>
<dbReference type="InterPro" id="IPR035093">
    <property type="entry name" value="RelE/ParE_toxin_dom_sf"/>
</dbReference>
<evidence type="ECO:0000256" key="1">
    <source>
        <dbReference type="ARBA" id="ARBA00022649"/>
    </source>
</evidence>
<dbReference type="PANTHER" id="PTHR38813">
    <property type="match status" value="1"/>
</dbReference>
<proteinExistence type="predicted"/>
<sequence length="83" mass="9685">MYKIQVTRQAIKDLADLPEGYAQSIRQHIDELAAQPRPAGVKKLHGEEGYRVRVGMYRILYTIDDAARAVTVYRIKHRREAYR</sequence>
<dbReference type="PANTHER" id="PTHR38813:SF1">
    <property type="entry name" value="TOXIN RELE1-RELATED"/>
    <property type="match status" value="1"/>
</dbReference>
<dbReference type="Gene3D" id="3.30.2310.20">
    <property type="entry name" value="RelE-like"/>
    <property type="match status" value="1"/>
</dbReference>
<evidence type="ECO:0000313" key="3">
    <source>
        <dbReference type="Proteomes" id="UP000030700"/>
    </source>
</evidence>
<organism evidence="2">
    <name type="scientific">Candidatus Moduliflexus flocculans</name>
    <dbReference type="NCBI Taxonomy" id="1499966"/>
    <lineage>
        <taxon>Bacteria</taxon>
        <taxon>Candidatus Moduliflexota</taxon>
        <taxon>Candidatus Moduliflexia</taxon>
        <taxon>Candidatus Moduliflexales</taxon>
        <taxon>Candidatus Moduliflexaceae</taxon>
    </lineage>
</organism>
<protein>
    <recommendedName>
        <fullName evidence="4">Plasmid stabilization system</fullName>
    </recommendedName>
</protein>
<dbReference type="Proteomes" id="UP000030700">
    <property type="component" value="Unassembled WGS sequence"/>
</dbReference>
<reference evidence="2" key="1">
    <citation type="journal article" date="2015" name="PeerJ">
        <title>First genomic representation of candidate bacterial phylum KSB3 points to enhanced environmental sensing as a trigger of wastewater bulking.</title>
        <authorList>
            <person name="Sekiguchi Y."/>
            <person name="Ohashi A."/>
            <person name="Parks D.H."/>
            <person name="Yamauchi T."/>
            <person name="Tyson G.W."/>
            <person name="Hugenholtz P."/>
        </authorList>
    </citation>
    <scope>NUCLEOTIDE SEQUENCE [LARGE SCALE GENOMIC DNA]</scope>
</reference>
<dbReference type="InterPro" id="IPR052747">
    <property type="entry name" value="TA_system_RelE_toxin"/>
</dbReference>
<keyword evidence="1" id="KW-1277">Toxin-antitoxin system</keyword>